<evidence type="ECO:0000259" key="2">
    <source>
        <dbReference type="PROSITE" id="PS50943"/>
    </source>
</evidence>
<dbReference type="NCBIfam" id="TIGR02607">
    <property type="entry name" value="antidote_HigA"/>
    <property type="match status" value="1"/>
</dbReference>
<evidence type="ECO:0000256" key="1">
    <source>
        <dbReference type="ARBA" id="ARBA00023125"/>
    </source>
</evidence>
<reference evidence="3 4" key="1">
    <citation type="submission" date="2024-06" db="EMBL/GenBank/DDBJ databases">
        <title>Genomic Encyclopedia of Type Strains, Phase V (KMG-V): Genome sequencing to study the core and pangenomes of soil and plant-associated prokaryotes.</title>
        <authorList>
            <person name="Whitman W."/>
        </authorList>
    </citation>
    <scope>NUCLEOTIDE SEQUENCE [LARGE SCALE GENOMIC DNA]</scope>
    <source>
        <strain evidence="3 4">NE40</strain>
    </source>
</reference>
<dbReference type="CDD" id="cd00093">
    <property type="entry name" value="HTH_XRE"/>
    <property type="match status" value="1"/>
</dbReference>
<comment type="caution">
    <text evidence="3">The sequence shown here is derived from an EMBL/GenBank/DDBJ whole genome shotgun (WGS) entry which is preliminary data.</text>
</comment>
<dbReference type="InterPro" id="IPR013430">
    <property type="entry name" value="Toxin_antidote_HigA"/>
</dbReference>
<dbReference type="SMART" id="SM00530">
    <property type="entry name" value="HTH_XRE"/>
    <property type="match status" value="1"/>
</dbReference>
<organism evidence="3 4">
    <name type="scientific">Endozoicomonas lisbonensis</name>
    <dbReference type="NCBI Taxonomy" id="3120522"/>
    <lineage>
        <taxon>Bacteria</taxon>
        <taxon>Pseudomonadati</taxon>
        <taxon>Pseudomonadota</taxon>
        <taxon>Gammaproteobacteria</taxon>
        <taxon>Oceanospirillales</taxon>
        <taxon>Endozoicomonadaceae</taxon>
        <taxon>Endozoicomonas</taxon>
    </lineage>
</organism>
<dbReference type="EMBL" id="JBEWTB010000003">
    <property type="protein sequence ID" value="MET4759578.1"/>
    <property type="molecule type" value="Genomic_DNA"/>
</dbReference>
<evidence type="ECO:0000313" key="4">
    <source>
        <dbReference type="Proteomes" id="UP001549366"/>
    </source>
</evidence>
<protein>
    <submittedName>
        <fullName evidence="3">Addiction module HigA family antidote</fullName>
    </submittedName>
</protein>
<dbReference type="Gene3D" id="1.10.260.40">
    <property type="entry name" value="lambda repressor-like DNA-binding domains"/>
    <property type="match status" value="1"/>
</dbReference>
<keyword evidence="4" id="KW-1185">Reference proteome</keyword>
<dbReference type="PROSITE" id="PS50943">
    <property type="entry name" value="HTH_CROC1"/>
    <property type="match status" value="1"/>
</dbReference>
<sequence length="92" mass="10382">MNMHNPAHPAEILNEEYIKPLGLTITEVAKRLGVTRKAVSELINMKTGISIPMAYRLAKACNTTPELWINMQVKYDLWQNRDIDVSNVSSLA</sequence>
<dbReference type="InterPro" id="IPR001387">
    <property type="entry name" value="Cro/C1-type_HTH"/>
</dbReference>
<dbReference type="Pfam" id="PF01381">
    <property type="entry name" value="HTH_3"/>
    <property type="match status" value="1"/>
</dbReference>
<feature type="domain" description="HTH cro/C1-type" evidence="2">
    <location>
        <begin position="21"/>
        <end position="68"/>
    </location>
</feature>
<dbReference type="PANTHER" id="PTHR36924:SF1">
    <property type="entry name" value="ANTITOXIN HIGA-1"/>
    <property type="match status" value="1"/>
</dbReference>
<gene>
    <name evidence="3" type="ORF">V5J35_004897</name>
</gene>
<accession>A0ABV2SP81</accession>
<dbReference type="PANTHER" id="PTHR36924">
    <property type="entry name" value="ANTITOXIN HIGA-1"/>
    <property type="match status" value="1"/>
</dbReference>
<keyword evidence="1" id="KW-0238">DNA-binding</keyword>
<proteinExistence type="predicted"/>
<evidence type="ECO:0000313" key="3">
    <source>
        <dbReference type="EMBL" id="MET4759578.1"/>
    </source>
</evidence>
<dbReference type="RefSeq" id="WP_354011447.1">
    <property type="nucleotide sequence ID" value="NZ_JBEWTA010000002.1"/>
</dbReference>
<name>A0ABV2SP81_9GAMM</name>
<dbReference type="SUPFAM" id="SSF47413">
    <property type="entry name" value="lambda repressor-like DNA-binding domains"/>
    <property type="match status" value="1"/>
</dbReference>
<dbReference type="Proteomes" id="UP001549366">
    <property type="component" value="Unassembled WGS sequence"/>
</dbReference>
<dbReference type="InterPro" id="IPR010982">
    <property type="entry name" value="Lambda_DNA-bd_dom_sf"/>
</dbReference>